<dbReference type="PANTHER" id="PTHR33499">
    <property type="entry name" value="OS12G0282400 PROTEIN-RELATED"/>
    <property type="match status" value="1"/>
</dbReference>
<dbReference type="Proteomes" id="UP000652761">
    <property type="component" value="Unassembled WGS sequence"/>
</dbReference>
<protein>
    <submittedName>
        <fullName evidence="3">Uncharacterized protein</fullName>
    </submittedName>
</protein>
<feature type="compositionally biased region" description="Basic and acidic residues" evidence="2">
    <location>
        <begin position="93"/>
        <end position="104"/>
    </location>
</feature>
<evidence type="ECO:0000256" key="1">
    <source>
        <dbReference type="SAM" id="Coils"/>
    </source>
</evidence>
<dbReference type="Pfam" id="PF03004">
    <property type="entry name" value="Transposase_24"/>
    <property type="match status" value="1"/>
</dbReference>
<evidence type="ECO:0000313" key="3">
    <source>
        <dbReference type="EMBL" id="MQM03888.1"/>
    </source>
</evidence>
<comment type="caution">
    <text evidence="3">The sequence shown here is derived from an EMBL/GenBank/DDBJ whole genome shotgun (WGS) entry which is preliminary data.</text>
</comment>
<feature type="compositionally biased region" description="Pro residues" evidence="2">
    <location>
        <begin position="545"/>
        <end position="554"/>
    </location>
</feature>
<keyword evidence="1" id="KW-0175">Coiled coil</keyword>
<feature type="compositionally biased region" description="Acidic residues" evidence="2">
    <location>
        <begin position="73"/>
        <end position="92"/>
    </location>
</feature>
<dbReference type="AlphaFoldDB" id="A0A843WAI1"/>
<dbReference type="PANTHER" id="PTHR33499:SF43">
    <property type="entry name" value="TRANSPOSASE, PTTA_EN_SPM, PLANT"/>
    <property type="match status" value="1"/>
</dbReference>
<organism evidence="3 4">
    <name type="scientific">Colocasia esculenta</name>
    <name type="common">Wild taro</name>
    <name type="synonym">Arum esculentum</name>
    <dbReference type="NCBI Taxonomy" id="4460"/>
    <lineage>
        <taxon>Eukaryota</taxon>
        <taxon>Viridiplantae</taxon>
        <taxon>Streptophyta</taxon>
        <taxon>Embryophyta</taxon>
        <taxon>Tracheophyta</taxon>
        <taxon>Spermatophyta</taxon>
        <taxon>Magnoliopsida</taxon>
        <taxon>Liliopsida</taxon>
        <taxon>Araceae</taxon>
        <taxon>Aroideae</taxon>
        <taxon>Colocasieae</taxon>
        <taxon>Colocasia</taxon>
    </lineage>
</organism>
<feature type="region of interest" description="Disordered" evidence="2">
    <location>
        <begin position="161"/>
        <end position="210"/>
    </location>
</feature>
<evidence type="ECO:0000313" key="4">
    <source>
        <dbReference type="Proteomes" id="UP000652761"/>
    </source>
</evidence>
<keyword evidence="4" id="KW-1185">Reference proteome</keyword>
<sequence length="577" mass="64951">MMVMLIKLVKNQRRRFLPYAAQLMAVFEHDGIDLTNERAENISVSLVYNETNIMRFMNYRIVNGQFMRNVTDDPGEDSEEETEDEGEGEAQGEDDRHEEEEHLAPMEQDLPPSAAGGDDFQLRIQGSLTRLEGEMASIRGEVRQVGEAIGNLSKDLAELRMASTGERSSRDGSRPRRLRTLSVPLPPTSQVIPPPPTSQGLPPAPTSQQLPLPLTLQQIPPSSNPQGSSAASASFVASYGVSPTADHFTSRMGVVSKVYCKIWQKDFAKLPVATQELIFRDLQLTYQWERTEQTDREMLAHMSAMHHSWRSKQKKRHFNGEPIDDAIASVPTGVDPSNWQIMCELWTTGDEWRIADRNKQNRATQSMPYRRGRTSHYQLMSDFSLMHGRTPHRLEVFKMGRCKDLPDGTESWIDEESRRRYEAMSEMIAMSDVDAESQTAATPEDTFISVMGKDRPGRVRCAGSGETLRTWYGSTSAGPSAYSERERQMQEQLKVQEDKLKAHADKMNQMQEQISQLQSVASKVDEMSVLLSQIQASQARTQHVPVPPPVPPPVQSESKTETDEAADDYLDHDVPVS</sequence>
<name>A0A843WAI1_COLES</name>
<dbReference type="EMBL" id="NMUH01003113">
    <property type="protein sequence ID" value="MQM03888.1"/>
    <property type="molecule type" value="Genomic_DNA"/>
</dbReference>
<evidence type="ECO:0000256" key="2">
    <source>
        <dbReference type="SAM" id="MobiDB-lite"/>
    </source>
</evidence>
<proteinExistence type="predicted"/>
<feature type="compositionally biased region" description="Pro residues" evidence="2">
    <location>
        <begin position="184"/>
        <end position="205"/>
    </location>
</feature>
<feature type="coiled-coil region" evidence="1">
    <location>
        <begin position="486"/>
        <end position="527"/>
    </location>
</feature>
<dbReference type="InterPro" id="IPR004252">
    <property type="entry name" value="Probable_transposase_24"/>
</dbReference>
<feature type="region of interest" description="Disordered" evidence="2">
    <location>
        <begin position="536"/>
        <end position="577"/>
    </location>
</feature>
<gene>
    <name evidence="3" type="ORF">Taro_036676</name>
</gene>
<accession>A0A843WAI1</accession>
<reference evidence="3" key="1">
    <citation type="submission" date="2017-07" db="EMBL/GenBank/DDBJ databases">
        <title>Taro Niue Genome Assembly and Annotation.</title>
        <authorList>
            <person name="Atibalentja N."/>
            <person name="Keating K."/>
            <person name="Fields C.J."/>
        </authorList>
    </citation>
    <scope>NUCLEOTIDE SEQUENCE</scope>
    <source>
        <strain evidence="3">Niue_2</strain>
        <tissue evidence="3">Leaf</tissue>
    </source>
</reference>
<feature type="region of interest" description="Disordered" evidence="2">
    <location>
        <begin position="68"/>
        <end position="119"/>
    </location>
</feature>